<dbReference type="STRING" id="306537.jk0684"/>
<dbReference type="eggNOG" id="COG3001">
    <property type="taxonomic scope" value="Bacteria"/>
</dbReference>
<evidence type="ECO:0008006" key="4">
    <source>
        <dbReference type="Google" id="ProtNLM"/>
    </source>
</evidence>
<dbReference type="PANTHER" id="PTHR12149:SF8">
    <property type="entry name" value="PROTEIN-RIBULOSAMINE 3-KINASE"/>
    <property type="match status" value="1"/>
</dbReference>
<dbReference type="Pfam" id="PF03881">
    <property type="entry name" value="Fructosamin_kin"/>
    <property type="match status" value="1"/>
</dbReference>
<accession>Q4JWG1</accession>
<keyword evidence="1" id="KW-0808">Transferase</keyword>
<evidence type="ECO:0000313" key="3">
    <source>
        <dbReference type="Proteomes" id="UP000000545"/>
    </source>
</evidence>
<sequence length="287" mass="30349">MAVSDIYWKANPGRPGAWEVAGLRWLAEAPGGASVVSVYEHDRRGLGIDRVEPMTPTRAMAEDFGRRLAATHAAGAPHFGFSPTGEPGFQGPNDNLLELPLKPYESWGEFYADVCLFPLVARVFGGAFAVGTVATDTSAGDTGARVAQAIATADVPAEVTRLLEALRAGQLDDGTPPARIHGDLWAGNVLWGKVASRNKEGAILIDPSAHGGHPRADLAALRLFGAPHLSSIEGAYFEAAPHVDGWGRDAQSVDLHQQHLLWLHAAVFGGGYIGEAVAGAERVVREL</sequence>
<dbReference type="RefSeq" id="WP_011273307.1">
    <property type="nucleotide sequence ID" value="NC_007164.1"/>
</dbReference>
<dbReference type="AlphaFoldDB" id="Q4JWG1"/>
<evidence type="ECO:0000256" key="1">
    <source>
        <dbReference type="PIRNR" id="PIRNR006221"/>
    </source>
</evidence>
<evidence type="ECO:0000313" key="2">
    <source>
        <dbReference type="EMBL" id="CAI36846.1"/>
    </source>
</evidence>
<dbReference type="GO" id="GO:0016301">
    <property type="term" value="F:kinase activity"/>
    <property type="evidence" value="ECO:0007669"/>
    <property type="project" value="UniProtKB-UniRule"/>
</dbReference>
<dbReference type="Gene3D" id="3.90.1200.10">
    <property type="match status" value="1"/>
</dbReference>
<dbReference type="SUPFAM" id="SSF56112">
    <property type="entry name" value="Protein kinase-like (PK-like)"/>
    <property type="match status" value="1"/>
</dbReference>
<dbReference type="KEGG" id="cjk:jk0684"/>
<dbReference type="HOGENOM" id="CLU_036517_0_2_11"/>
<dbReference type="InterPro" id="IPR016477">
    <property type="entry name" value="Fructo-/Ketosamine-3-kinase"/>
</dbReference>
<organism evidence="2 3">
    <name type="scientific">Corynebacterium jeikeium (strain K411)</name>
    <dbReference type="NCBI Taxonomy" id="306537"/>
    <lineage>
        <taxon>Bacteria</taxon>
        <taxon>Bacillati</taxon>
        <taxon>Actinomycetota</taxon>
        <taxon>Actinomycetes</taxon>
        <taxon>Mycobacteriales</taxon>
        <taxon>Corynebacteriaceae</taxon>
        <taxon>Corynebacterium</taxon>
    </lineage>
</organism>
<dbReference type="PATRIC" id="fig|306537.10.peg.696"/>
<dbReference type="OrthoDB" id="5291879at2"/>
<dbReference type="EMBL" id="CR931997">
    <property type="protein sequence ID" value="CAI36846.1"/>
    <property type="molecule type" value="Genomic_DNA"/>
</dbReference>
<comment type="similarity">
    <text evidence="1">Belongs to the fructosamine kinase family.</text>
</comment>
<dbReference type="InterPro" id="IPR011009">
    <property type="entry name" value="Kinase-like_dom_sf"/>
</dbReference>
<name>Q4JWG1_CORJK</name>
<gene>
    <name evidence="2" type="ordered locus">jk0684</name>
</gene>
<protein>
    <recommendedName>
        <fullName evidence="4">Fructosamine-3-kinase</fullName>
    </recommendedName>
</protein>
<dbReference type="PIRSF" id="PIRSF006221">
    <property type="entry name" value="Ketosamine-3-kinase"/>
    <property type="match status" value="1"/>
</dbReference>
<dbReference type="PANTHER" id="PTHR12149">
    <property type="entry name" value="FRUCTOSAMINE 3 KINASE-RELATED PROTEIN"/>
    <property type="match status" value="1"/>
</dbReference>
<keyword evidence="1" id="KW-0418">Kinase</keyword>
<reference evidence="2 3" key="1">
    <citation type="journal article" date="2005" name="J. Bacteriol.">
        <title>Complete genome sequence and analysis of the multiresistant nosocomial pathogen Corynebacterium jeikeium K411, a lipid-requiring bacterium of the human skin flora.</title>
        <authorList>
            <person name="Tauch A."/>
            <person name="Kaiser O."/>
            <person name="Hain T."/>
            <person name="Goesmann A."/>
            <person name="Weisshaar B."/>
            <person name="Albersmeier A."/>
            <person name="Bekel T."/>
            <person name="Bischoff N."/>
            <person name="Brune I."/>
            <person name="Chakraborty T."/>
            <person name="Kalinowski J."/>
            <person name="Meyer F."/>
            <person name="Rupp O."/>
            <person name="Schneiker S."/>
            <person name="Viehoever P."/>
            <person name="Puehler A."/>
        </authorList>
    </citation>
    <scope>NUCLEOTIDE SEQUENCE [LARGE SCALE GENOMIC DNA]</scope>
    <source>
        <strain evidence="2 3">K411</strain>
    </source>
</reference>
<proteinExistence type="inferred from homology"/>
<keyword evidence="3" id="KW-1185">Reference proteome</keyword>
<dbReference type="Proteomes" id="UP000000545">
    <property type="component" value="Chromosome"/>
</dbReference>